<dbReference type="InterPro" id="IPR001611">
    <property type="entry name" value="Leu-rich_rpt"/>
</dbReference>
<dbReference type="PANTHER" id="PTHR32182">
    <property type="entry name" value="DNA REPLICATION AND REPAIR PROTEIN RECF"/>
    <property type="match status" value="1"/>
</dbReference>
<dbReference type="SUPFAM" id="SSF52058">
    <property type="entry name" value="L domain-like"/>
    <property type="match status" value="1"/>
</dbReference>
<keyword evidence="5" id="KW-1185">Reference proteome</keyword>
<evidence type="ECO:0000313" key="4">
    <source>
        <dbReference type="EMBL" id="MBP4136485.1"/>
    </source>
</evidence>
<dbReference type="Gene3D" id="3.80.10.10">
    <property type="entry name" value="Ribonuclease Inhibitor"/>
    <property type="match status" value="1"/>
</dbReference>
<dbReference type="GO" id="GO:0005524">
    <property type="term" value="F:ATP binding"/>
    <property type="evidence" value="ECO:0007669"/>
    <property type="project" value="InterPro"/>
</dbReference>
<feature type="domain" description="AAA+ ATPase" evidence="3">
    <location>
        <begin position="175"/>
        <end position="629"/>
    </location>
</feature>
<dbReference type="Pfam" id="PF12799">
    <property type="entry name" value="LRR_4"/>
    <property type="match status" value="1"/>
</dbReference>
<dbReference type="Proteomes" id="UP000675047">
    <property type="component" value="Unassembled WGS sequence"/>
</dbReference>
<dbReference type="SMART" id="SM00382">
    <property type="entry name" value="AAA"/>
    <property type="match status" value="1"/>
</dbReference>
<dbReference type="EMBL" id="JAGFBV010000001">
    <property type="protein sequence ID" value="MBP4136485.1"/>
    <property type="molecule type" value="Genomic_DNA"/>
</dbReference>
<dbReference type="GO" id="GO:0000731">
    <property type="term" value="P:DNA synthesis involved in DNA repair"/>
    <property type="evidence" value="ECO:0007669"/>
    <property type="project" value="TreeGrafter"/>
</dbReference>
<dbReference type="AlphaFoldDB" id="A0A940X622"/>
<dbReference type="InterPro" id="IPR003959">
    <property type="entry name" value="ATPase_AAA_core"/>
</dbReference>
<dbReference type="InterPro" id="IPR027417">
    <property type="entry name" value="P-loop_NTPase"/>
</dbReference>
<evidence type="ECO:0000256" key="1">
    <source>
        <dbReference type="ARBA" id="ARBA00022614"/>
    </source>
</evidence>
<keyword evidence="2" id="KW-0677">Repeat</keyword>
<dbReference type="InterPro" id="IPR003593">
    <property type="entry name" value="AAA+_ATPase"/>
</dbReference>
<organism evidence="4 5">
    <name type="scientific">Flavobacterium geliluteum</name>
    <dbReference type="NCBI Taxonomy" id="2816120"/>
    <lineage>
        <taxon>Bacteria</taxon>
        <taxon>Pseudomonadati</taxon>
        <taxon>Bacteroidota</taxon>
        <taxon>Flavobacteriia</taxon>
        <taxon>Flavobacteriales</taxon>
        <taxon>Flavobacteriaceae</taxon>
        <taxon>Flavobacterium</taxon>
    </lineage>
</organism>
<dbReference type="GO" id="GO:0006302">
    <property type="term" value="P:double-strand break repair"/>
    <property type="evidence" value="ECO:0007669"/>
    <property type="project" value="TreeGrafter"/>
</dbReference>
<sequence>MKPISILNLEKTLGFELNLSTIDDFFHFKNRNTYKIDDNDKVISLNLFENKITNIDFVKEFENLKELDLRNNPIRDFRPLENLKLLILFGYGIHKINSQSYIGDFLKNDIFDMSRHSSKIVAVYIHNHEFLFEKPQIINLGGRNTYCIESYDENSVELICKPNPNFIEHFFGEDIALVSAIVGENGTGKTSLLTKLFNQLIPVRTGEEECVFFIIEETEEIKYYSFFDLESDFKIISKNFKAKNEKSQFYGFPIYFSNYLSDNRIHKNQANSLDLSLMSQILNDLNSQKFKFYNSDFTFSFYKNTQLKRWMKMLSNKEITDILDDYSLPVFKKINIEFHKSNIVATNSIKHYPFKNASYQYREILETEVQNTLSTFDMINDFFRSKTSKYSANESNYMQTIDFLVLELMRYITDLIFNPEKTNIFPKIKNLEDFENLENINSSIEILKLLKNNFYFLDINNKKADIVFPFDLLIDFSVNFEKSIADNDNVILDGNCKVIVNFTTAVTILDLYEKFYFELTKLFKSDYHQFINFFPNIILSSGEEMIFNLISLLHDNKEINTNVDLPAILFLDEADLGLHPKWKKMFVNTLIKILPKIFIGLRIQIIFTTHDPLTLSDIPNGNIIYLKKENGKTVILDTENKPKKSFGANITDLLADSFFIDNGLMGDFAKAKIEDTIKWINLENYKKDSKSQELYQLSQDEYNHHKQIIELIDEPILKMKLAEMIDELKGGKDFQKELARKEIDFLKSKFGI</sequence>
<dbReference type="PANTHER" id="PTHR32182:SF23">
    <property type="entry name" value="ATP BINDING PROTEIN"/>
    <property type="match status" value="1"/>
</dbReference>
<proteinExistence type="predicted"/>
<dbReference type="RefSeq" id="WP_210664539.1">
    <property type="nucleotide sequence ID" value="NZ_JAGFBV010000001.1"/>
</dbReference>
<dbReference type="SUPFAM" id="SSF52540">
    <property type="entry name" value="P-loop containing nucleoside triphosphate hydrolases"/>
    <property type="match status" value="1"/>
</dbReference>
<comment type="caution">
    <text evidence="4">The sequence shown here is derived from an EMBL/GenBank/DDBJ whole genome shotgun (WGS) entry which is preliminary data.</text>
</comment>
<name>A0A940X622_9FLAO</name>
<dbReference type="GO" id="GO:0016887">
    <property type="term" value="F:ATP hydrolysis activity"/>
    <property type="evidence" value="ECO:0007669"/>
    <property type="project" value="InterPro"/>
</dbReference>
<protein>
    <submittedName>
        <fullName evidence="4">AAA family ATPase</fullName>
    </submittedName>
</protein>
<dbReference type="Gene3D" id="3.40.50.300">
    <property type="entry name" value="P-loop containing nucleotide triphosphate hydrolases"/>
    <property type="match status" value="1"/>
</dbReference>
<gene>
    <name evidence="4" type="ORF">J3495_00145</name>
</gene>
<evidence type="ECO:0000259" key="3">
    <source>
        <dbReference type="SMART" id="SM00382"/>
    </source>
</evidence>
<dbReference type="InterPro" id="IPR025875">
    <property type="entry name" value="Leu-rich_rpt_4"/>
</dbReference>
<dbReference type="PROSITE" id="PS51450">
    <property type="entry name" value="LRR"/>
    <property type="match status" value="1"/>
</dbReference>
<accession>A0A940X622</accession>
<evidence type="ECO:0000313" key="5">
    <source>
        <dbReference type="Proteomes" id="UP000675047"/>
    </source>
</evidence>
<evidence type="ECO:0000256" key="2">
    <source>
        <dbReference type="ARBA" id="ARBA00022737"/>
    </source>
</evidence>
<dbReference type="Pfam" id="PF13304">
    <property type="entry name" value="AAA_21"/>
    <property type="match status" value="1"/>
</dbReference>
<reference evidence="4 5" key="1">
    <citation type="submission" date="2021-03" db="EMBL/GenBank/DDBJ databases">
        <title>Flavobacterium Flabelliformis Sp. Nov. And Flavobacterium Geliluteum Sp. Nov., Two Novel Multidrug Resistant Psychrophilic Species Isolated From Antarctica.</title>
        <authorList>
            <person name="Kralova S."/>
            <person name="Busse H.J."/>
            <person name="Bezdicek M."/>
            <person name="Nykrynova M."/>
            <person name="Kroupova E."/>
            <person name="Krsek D."/>
            <person name="Sedlacek I."/>
        </authorList>
    </citation>
    <scope>NUCLEOTIDE SEQUENCE [LARGE SCALE GENOMIC DNA]</scope>
    <source>
        <strain evidence="4 5">P7388</strain>
    </source>
</reference>
<dbReference type="InterPro" id="IPR032675">
    <property type="entry name" value="LRR_dom_sf"/>
</dbReference>
<keyword evidence="1" id="KW-0433">Leucine-rich repeat</keyword>